<gene>
    <name evidence="1" type="ORF">WKW82_39960</name>
</gene>
<proteinExistence type="predicted"/>
<comment type="caution">
    <text evidence="1">The sequence shown here is derived from an EMBL/GenBank/DDBJ whole genome shotgun (WGS) entry which is preliminary data.</text>
</comment>
<protein>
    <recommendedName>
        <fullName evidence="3">DUF3018 family protein</fullName>
    </recommendedName>
</protein>
<evidence type="ECO:0000313" key="1">
    <source>
        <dbReference type="EMBL" id="MEJ8852820.1"/>
    </source>
</evidence>
<name>A0ABU8WZ51_9BURK</name>
<sequence>MDEFLDPERRQRQEHKERQLWIGACAHQLQRRWRTVDPDELEAVAAALARDPVLRALSPMEATVEWLRPIGSENARH</sequence>
<evidence type="ECO:0008006" key="3">
    <source>
        <dbReference type="Google" id="ProtNLM"/>
    </source>
</evidence>
<dbReference type="Proteomes" id="UP001385892">
    <property type="component" value="Unassembled WGS sequence"/>
</dbReference>
<evidence type="ECO:0000313" key="2">
    <source>
        <dbReference type="Proteomes" id="UP001385892"/>
    </source>
</evidence>
<keyword evidence="2" id="KW-1185">Reference proteome</keyword>
<reference evidence="1 2" key="1">
    <citation type="submission" date="2024-03" db="EMBL/GenBank/DDBJ databases">
        <title>Novel species of the genus Variovorax.</title>
        <authorList>
            <person name="Liu Q."/>
            <person name="Xin Y.-H."/>
        </authorList>
    </citation>
    <scope>NUCLEOTIDE SEQUENCE [LARGE SCALE GENOMIC DNA]</scope>
    <source>
        <strain evidence="1 2">KACC 18900</strain>
    </source>
</reference>
<organism evidence="1 2">
    <name type="scientific">Variovorax rhizosphaerae</name>
    <dbReference type="NCBI Taxonomy" id="1836200"/>
    <lineage>
        <taxon>Bacteria</taxon>
        <taxon>Pseudomonadati</taxon>
        <taxon>Pseudomonadota</taxon>
        <taxon>Betaproteobacteria</taxon>
        <taxon>Burkholderiales</taxon>
        <taxon>Comamonadaceae</taxon>
        <taxon>Variovorax</taxon>
    </lineage>
</organism>
<dbReference type="RefSeq" id="WP_340348757.1">
    <property type="nucleotide sequence ID" value="NZ_JBBKZT010000074.1"/>
</dbReference>
<dbReference type="EMBL" id="JBBKZT010000074">
    <property type="protein sequence ID" value="MEJ8852820.1"/>
    <property type="molecule type" value="Genomic_DNA"/>
</dbReference>
<accession>A0ABU8WZ51</accession>